<dbReference type="SUPFAM" id="SSF52058">
    <property type="entry name" value="L domain-like"/>
    <property type="match status" value="1"/>
</dbReference>
<dbReference type="PANTHER" id="PTHR48056:SF81">
    <property type="entry name" value="RECEPTOR PROTEIN-TYROSINE KINASE CEPR1"/>
    <property type="match status" value="1"/>
</dbReference>
<dbReference type="HOGENOM" id="CLU_545770_0_0_1"/>
<dbReference type="InterPro" id="IPR050647">
    <property type="entry name" value="Plant_LRR-RLKs"/>
</dbReference>
<sequence>MQDSGAWEKARVVTHLILPPSNGLRGTLPQELHQLRYMKGLQIQMQPGITGTIPSQYGSFKYLSKLVLSYNSLEGGMDFASTLTSLEQLNLEHNHLSGDSIEGGLDFIMQLTNLTNLSLEYNPNITGTIPSFISNLVNLEILALSNNGMHGQLPLAMKDLHSLHSLLLDDNNFSGSVDVLQSLTNLTYVYLEDNRFNDTIDDKFFWNQTSLRHLDLSNNTLRGDIRSIGHLFNLSNLQVLDLSSNQLTGSLPSLNVAIDSNLEHLSLHSNNITGQIPNLNALRNLTHLDLSLNQFTGELPSSIGQLEKLNYLFAGRNNLTGGLIPSWLQNLTDLSELSLKRSSFSGTIPEWLGDMTNLYFLDLGENELISTLPESFGNLTKLWVLILNKNKLNGTTGVLNPLLDLETLLIDDNTFSGDADAICTRSDTIKFFVADCASDAGIEAEIDCECCTLCCRDENTTCNDQEWLGNHEGIWENSYSRWQWDFGAAGTVSPMIDERI</sequence>
<keyword evidence="4" id="KW-0547">Nucleotide-binding</keyword>
<name>B8C3D7_THAPS</name>
<evidence type="ECO:0000313" key="8">
    <source>
        <dbReference type="EMBL" id="EED92102.1"/>
    </source>
</evidence>
<keyword evidence="9" id="KW-1185">Reference proteome</keyword>
<dbReference type="Gene3D" id="3.80.10.10">
    <property type="entry name" value="Ribonuclease Inhibitor"/>
    <property type="match status" value="2"/>
</dbReference>
<evidence type="ECO:0000256" key="6">
    <source>
        <dbReference type="ARBA" id="ARBA00023136"/>
    </source>
</evidence>
<dbReference type="FunFam" id="3.80.10.10:FF:000095">
    <property type="entry name" value="LRR receptor-like serine/threonine-protein kinase GSO1"/>
    <property type="match status" value="1"/>
</dbReference>
<organism evidence="8 9">
    <name type="scientific">Thalassiosira pseudonana</name>
    <name type="common">Marine diatom</name>
    <name type="synonym">Cyclotella nana</name>
    <dbReference type="NCBI Taxonomy" id="35128"/>
    <lineage>
        <taxon>Eukaryota</taxon>
        <taxon>Sar</taxon>
        <taxon>Stramenopiles</taxon>
        <taxon>Ochrophyta</taxon>
        <taxon>Bacillariophyta</taxon>
        <taxon>Coscinodiscophyceae</taxon>
        <taxon>Thalassiosirophycidae</taxon>
        <taxon>Thalassiosirales</taxon>
        <taxon>Thalassiosiraceae</taxon>
        <taxon>Thalassiosira</taxon>
    </lineage>
</organism>
<gene>
    <name evidence="8" type="ORF">THAPSDRAFT_268931</name>
</gene>
<evidence type="ECO:0000256" key="4">
    <source>
        <dbReference type="ARBA" id="ARBA00022741"/>
    </source>
</evidence>
<dbReference type="STRING" id="35128.B8C3D7"/>
<evidence type="ECO:0000256" key="2">
    <source>
        <dbReference type="ARBA" id="ARBA00022614"/>
    </source>
</evidence>
<dbReference type="FunFam" id="3.80.10.10:FF:000041">
    <property type="entry name" value="LRR receptor-like serine/threonine-protein kinase ERECTA"/>
    <property type="match status" value="1"/>
</dbReference>
<keyword evidence="2" id="KW-0433">Leucine-rich repeat</keyword>
<keyword evidence="3" id="KW-0677">Repeat</keyword>
<protein>
    <recommendedName>
        <fullName evidence="7">Disease resistance R13L4/SHOC-2-like LRR domain-containing protein</fullName>
    </recommendedName>
</protein>
<dbReference type="InterPro" id="IPR001611">
    <property type="entry name" value="Leu-rich_rpt"/>
</dbReference>
<dbReference type="AlphaFoldDB" id="B8C3D7"/>
<keyword evidence="5" id="KW-0067">ATP-binding</keyword>
<dbReference type="PANTHER" id="PTHR48056">
    <property type="entry name" value="LRR RECEPTOR-LIKE SERINE/THREONINE-PROTEIN KINASE-RELATED"/>
    <property type="match status" value="1"/>
</dbReference>
<evidence type="ECO:0000256" key="5">
    <source>
        <dbReference type="ARBA" id="ARBA00022840"/>
    </source>
</evidence>
<evidence type="ECO:0000313" key="9">
    <source>
        <dbReference type="Proteomes" id="UP000001449"/>
    </source>
</evidence>
<evidence type="ECO:0000256" key="1">
    <source>
        <dbReference type="ARBA" id="ARBA00004167"/>
    </source>
</evidence>
<dbReference type="EMBL" id="CM000642">
    <property type="protein sequence ID" value="EED92102.1"/>
    <property type="molecule type" value="Genomic_DNA"/>
</dbReference>
<dbReference type="InterPro" id="IPR032675">
    <property type="entry name" value="LRR_dom_sf"/>
</dbReference>
<reference evidence="8 9" key="1">
    <citation type="journal article" date="2004" name="Science">
        <title>The genome of the diatom Thalassiosira pseudonana: ecology, evolution, and metabolism.</title>
        <authorList>
            <person name="Armbrust E.V."/>
            <person name="Berges J.A."/>
            <person name="Bowler C."/>
            <person name="Green B.R."/>
            <person name="Martinez D."/>
            <person name="Putnam N.H."/>
            <person name="Zhou S."/>
            <person name="Allen A.E."/>
            <person name="Apt K.E."/>
            <person name="Bechner M."/>
            <person name="Brzezinski M.A."/>
            <person name="Chaal B.K."/>
            <person name="Chiovitti A."/>
            <person name="Davis A.K."/>
            <person name="Demarest M.S."/>
            <person name="Detter J.C."/>
            <person name="Glavina T."/>
            <person name="Goodstein D."/>
            <person name="Hadi M.Z."/>
            <person name="Hellsten U."/>
            <person name="Hildebrand M."/>
            <person name="Jenkins B.D."/>
            <person name="Jurka J."/>
            <person name="Kapitonov V.V."/>
            <person name="Kroger N."/>
            <person name="Lau W.W."/>
            <person name="Lane T.W."/>
            <person name="Larimer F.W."/>
            <person name="Lippmeier J.C."/>
            <person name="Lucas S."/>
            <person name="Medina M."/>
            <person name="Montsant A."/>
            <person name="Obornik M."/>
            <person name="Parker M.S."/>
            <person name="Palenik B."/>
            <person name="Pazour G.J."/>
            <person name="Richardson P.M."/>
            <person name="Rynearson T.A."/>
            <person name="Saito M.A."/>
            <person name="Schwartz D.C."/>
            <person name="Thamatrakoln K."/>
            <person name="Valentin K."/>
            <person name="Vardi A."/>
            <person name="Wilkerson F.P."/>
            <person name="Rokhsar D.S."/>
        </authorList>
    </citation>
    <scope>NUCLEOTIDE SEQUENCE [LARGE SCALE GENOMIC DNA]</scope>
    <source>
        <strain evidence="8 9">CCMP1335</strain>
    </source>
</reference>
<dbReference type="SMART" id="SM00369">
    <property type="entry name" value="LRR_TYP"/>
    <property type="match status" value="5"/>
</dbReference>
<dbReference type="GO" id="GO:0038023">
    <property type="term" value="F:signaling receptor activity"/>
    <property type="evidence" value="ECO:0000318"/>
    <property type="project" value="GO_Central"/>
</dbReference>
<feature type="domain" description="Disease resistance R13L4/SHOC-2-like LRR" evidence="7">
    <location>
        <begin position="219"/>
        <end position="362"/>
    </location>
</feature>
<evidence type="ECO:0000256" key="3">
    <source>
        <dbReference type="ARBA" id="ARBA00022737"/>
    </source>
</evidence>
<dbReference type="GO" id="GO:0005886">
    <property type="term" value="C:plasma membrane"/>
    <property type="evidence" value="ECO:0000318"/>
    <property type="project" value="GO_Central"/>
</dbReference>
<proteinExistence type="predicted"/>
<accession>B8C3D7</accession>
<dbReference type="InParanoid" id="B8C3D7"/>
<evidence type="ECO:0000259" key="7">
    <source>
        <dbReference type="Pfam" id="PF23598"/>
    </source>
</evidence>
<dbReference type="PRINTS" id="PR00019">
    <property type="entry name" value="LEURICHRPT"/>
</dbReference>
<dbReference type="GeneID" id="7445188"/>
<dbReference type="InterPro" id="IPR055414">
    <property type="entry name" value="LRR_R13L4/SHOC2-like"/>
</dbReference>
<keyword evidence="6" id="KW-0472">Membrane</keyword>
<dbReference type="PROSITE" id="PS51450">
    <property type="entry name" value="LRR"/>
    <property type="match status" value="3"/>
</dbReference>
<dbReference type="eggNOG" id="ENOG502TKYI">
    <property type="taxonomic scope" value="Eukaryota"/>
</dbReference>
<comment type="subcellular location">
    <subcellularLocation>
        <location evidence="1">Membrane</location>
        <topology evidence="1">Single-pass membrane protein</topology>
    </subcellularLocation>
</comment>
<dbReference type="SUPFAM" id="SSF52047">
    <property type="entry name" value="RNI-like"/>
    <property type="match status" value="1"/>
</dbReference>
<dbReference type="Proteomes" id="UP000001449">
    <property type="component" value="Chromosome 5"/>
</dbReference>
<dbReference type="OMA" id="ISCDANT"/>
<dbReference type="RefSeq" id="XP_002290350.1">
    <property type="nucleotide sequence ID" value="XM_002290314.1"/>
</dbReference>
<reference evidence="8 9" key="2">
    <citation type="journal article" date="2008" name="Nature">
        <title>The Phaeodactylum genome reveals the evolutionary history of diatom genomes.</title>
        <authorList>
            <person name="Bowler C."/>
            <person name="Allen A.E."/>
            <person name="Badger J.H."/>
            <person name="Grimwood J."/>
            <person name="Jabbari K."/>
            <person name="Kuo A."/>
            <person name="Maheswari U."/>
            <person name="Martens C."/>
            <person name="Maumus F."/>
            <person name="Otillar R.P."/>
            <person name="Rayko E."/>
            <person name="Salamov A."/>
            <person name="Vandepoele K."/>
            <person name="Beszteri B."/>
            <person name="Gruber A."/>
            <person name="Heijde M."/>
            <person name="Katinka M."/>
            <person name="Mock T."/>
            <person name="Valentin K."/>
            <person name="Verret F."/>
            <person name="Berges J.A."/>
            <person name="Brownlee C."/>
            <person name="Cadoret J.P."/>
            <person name="Chiovitti A."/>
            <person name="Choi C.J."/>
            <person name="Coesel S."/>
            <person name="De Martino A."/>
            <person name="Detter J.C."/>
            <person name="Durkin C."/>
            <person name="Falciatore A."/>
            <person name="Fournet J."/>
            <person name="Haruta M."/>
            <person name="Huysman M.J."/>
            <person name="Jenkins B.D."/>
            <person name="Jiroutova K."/>
            <person name="Jorgensen R.E."/>
            <person name="Joubert Y."/>
            <person name="Kaplan A."/>
            <person name="Kroger N."/>
            <person name="Kroth P.G."/>
            <person name="La Roche J."/>
            <person name="Lindquist E."/>
            <person name="Lommer M."/>
            <person name="Martin-Jezequel V."/>
            <person name="Lopez P.J."/>
            <person name="Lucas S."/>
            <person name="Mangogna M."/>
            <person name="McGinnis K."/>
            <person name="Medlin L.K."/>
            <person name="Montsant A."/>
            <person name="Oudot-Le Secq M.P."/>
            <person name="Napoli C."/>
            <person name="Obornik M."/>
            <person name="Parker M.S."/>
            <person name="Petit J.L."/>
            <person name="Porcel B.M."/>
            <person name="Poulsen N."/>
            <person name="Robison M."/>
            <person name="Rychlewski L."/>
            <person name="Rynearson T.A."/>
            <person name="Schmutz J."/>
            <person name="Shapiro H."/>
            <person name="Siaut M."/>
            <person name="Stanley M."/>
            <person name="Sussman M.R."/>
            <person name="Taylor A.R."/>
            <person name="Vardi A."/>
            <person name="von Dassow P."/>
            <person name="Vyverman W."/>
            <person name="Willis A."/>
            <person name="Wyrwicz L.S."/>
            <person name="Rokhsar D.S."/>
            <person name="Weissenbach J."/>
            <person name="Armbrust E.V."/>
            <person name="Green B.R."/>
            <person name="Van de Peer Y."/>
            <person name="Grigoriev I.V."/>
        </authorList>
    </citation>
    <scope>NUCLEOTIDE SEQUENCE [LARGE SCALE GENOMIC DNA]</scope>
    <source>
        <strain evidence="8 9">CCMP1335</strain>
    </source>
</reference>
<dbReference type="Pfam" id="PF23598">
    <property type="entry name" value="LRR_14"/>
    <property type="match status" value="1"/>
</dbReference>
<dbReference type="Pfam" id="PF00560">
    <property type="entry name" value="LRR_1"/>
    <property type="match status" value="1"/>
</dbReference>
<dbReference type="InterPro" id="IPR003591">
    <property type="entry name" value="Leu-rich_rpt_typical-subtyp"/>
</dbReference>
<dbReference type="KEGG" id="tps:THAPSDRAFT_268931"/>
<dbReference type="PaxDb" id="35128-Thaps268931"/>